<evidence type="ECO:0000256" key="4">
    <source>
        <dbReference type="ARBA" id="ARBA00022989"/>
    </source>
</evidence>
<organism evidence="7 8">
    <name type="scientific">Pyrus ussuriensis x Pyrus communis</name>
    <dbReference type="NCBI Taxonomy" id="2448454"/>
    <lineage>
        <taxon>Eukaryota</taxon>
        <taxon>Viridiplantae</taxon>
        <taxon>Streptophyta</taxon>
        <taxon>Embryophyta</taxon>
        <taxon>Tracheophyta</taxon>
        <taxon>Spermatophyta</taxon>
        <taxon>Magnoliopsida</taxon>
        <taxon>eudicotyledons</taxon>
        <taxon>Gunneridae</taxon>
        <taxon>Pentapetalae</taxon>
        <taxon>rosids</taxon>
        <taxon>fabids</taxon>
        <taxon>Rosales</taxon>
        <taxon>Rosaceae</taxon>
        <taxon>Amygdaloideae</taxon>
        <taxon>Maleae</taxon>
        <taxon>Pyrus</taxon>
    </lineage>
</organism>
<keyword evidence="2" id="KW-0812">Transmembrane</keyword>
<evidence type="ECO:0000256" key="1">
    <source>
        <dbReference type="ARBA" id="ARBA00004370"/>
    </source>
</evidence>
<reference evidence="8" key="2">
    <citation type="submission" date="2019-10" db="EMBL/GenBank/DDBJ databases">
        <title>A de novo genome assembly of a pear dwarfing rootstock.</title>
        <authorList>
            <person name="Wang F."/>
            <person name="Wang J."/>
            <person name="Li S."/>
            <person name="Zhang Y."/>
            <person name="Fang M."/>
            <person name="Ma L."/>
            <person name="Zhao Y."/>
            <person name="Jiang S."/>
        </authorList>
    </citation>
    <scope>NUCLEOTIDE SEQUENCE [LARGE SCALE GENOMIC DNA]</scope>
</reference>
<gene>
    <name evidence="7" type="ORF">D8674_020256</name>
</gene>
<dbReference type="GO" id="GO:0016887">
    <property type="term" value="F:ATP hydrolysis activity"/>
    <property type="evidence" value="ECO:0007669"/>
    <property type="project" value="InterPro"/>
</dbReference>
<dbReference type="Pfam" id="PF00702">
    <property type="entry name" value="Hydrolase"/>
    <property type="match status" value="1"/>
</dbReference>
<name>A0A5N5HG85_9ROSA</name>
<dbReference type="InterPro" id="IPR018303">
    <property type="entry name" value="ATPase_P-typ_P_site"/>
</dbReference>
<dbReference type="GO" id="GO:0016020">
    <property type="term" value="C:membrane"/>
    <property type="evidence" value="ECO:0007669"/>
    <property type="project" value="UniProtKB-SubCell"/>
</dbReference>
<reference evidence="7 8" key="1">
    <citation type="submission" date="2019-09" db="EMBL/GenBank/DDBJ databases">
        <authorList>
            <person name="Ou C."/>
        </authorList>
    </citation>
    <scope>NUCLEOTIDE SEQUENCE [LARGE SCALE GENOMIC DNA]</scope>
    <source>
        <strain evidence="7">S2</strain>
        <tissue evidence="7">Leaf</tissue>
    </source>
</reference>
<sequence>MIELERMGSGLPPGHAKSSNLGKGASQGALIKGGNALEKAHKVHKVKTVVFDKTGTLTIGKPVVVNAVLFSNYAMEEFRPVSIATDIGAGGVGGRVGDKMVLVGNKKLVRIIMSRLIAGSFAVTDPVKPEAARVISYLHSMNITSIMVTGDNWATAAAIAKEVGIDKVHAETDPLGKADRIKELQMKGMAVAMVRDGINNSPALVAADVGMAIGASTDVAIEAADIVLMNSNLEDQLGRCSYSHRSLQKNYVTNSIELCLSPGLQYPQHASRSWSLVPFHWNWTTTVACRFMYGCFISQRGMLFSLVAVI</sequence>
<dbReference type="EMBL" id="SMOL01000157">
    <property type="protein sequence ID" value="KAB2626638.1"/>
    <property type="molecule type" value="Genomic_DNA"/>
</dbReference>
<proteinExistence type="predicted"/>
<comment type="caution">
    <text evidence="7">The sequence shown here is derived from an EMBL/GenBank/DDBJ whole genome shotgun (WGS) entry which is preliminary data.</text>
</comment>
<dbReference type="Gene3D" id="3.40.50.1000">
    <property type="entry name" value="HAD superfamily/HAD-like"/>
    <property type="match status" value="2"/>
</dbReference>
<dbReference type="SUPFAM" id="SSF56784">
    <property type="entry name" value="HAD-like"/>
    <property type="match status" value="1"/>
</dbReference>
<dbReference type="InterPro" id="IPR001757">
    <property type="entry name" value="P_typ_ATPase"/>
</dbReference>
<dbReference type="OrthoDB" id="432719at2759"/>
<dbReference type="NCBIfam" id="TIGR01494">
    <property type="entry name" value="ATPase_P-type"/>
    <property type="match status" value="1"/>
</dbReference>
<dbReference type="GO" id="GO:0046872">
    <property type="term" value="F:metal ion binding"/>
    <property type="evidence" value="ECO:0007669"/>
    <property type="project" value="UniProtKB-KW"/>
</dbReference>
<dbReference type="InterPro" id="IPR036412">
    <property type="entry name" value="HAD-like_sf"/>
</dbReference>
<protein>
    <submittedName>
        <fullName evidence="7">Copper-transporting ATPase HMA5</fullName>
    </submittedName>
</protein>
<dbReference type="PANTHER" id="PTHR46594">
    <property type="entry name" value="P-TYPE CATION-TRANSPORTING ATPASE"/>
    <property type="match status" value="1"/>
</dbReference>
<keyword evidence="4" id="KW-1133">Transmembrane helix</keyword>
<feature type="region of interest" description="Disordered" evidence="6">
    <location>
        <begin position="1"/>
        <end position="24"/>
    </location>
</feature>
<evidence type="ECO:0000313" key="8">
    <source>
        <dbReference type="Proteomes" id="UP000327157"/>
    </source>
</evidence>
<dbReference type="InterPro" id="IPR023214">
    <property type="entry name" value="HAD_sf"/>
</dbReference>
<dbReference type="Proteomes" id="UP000327157">
    <property type="component" value="Chromosome 2"/>
</dbReference>
<dbReference type="InterPro" id="IPR023299">
    <property type="entry name" value="ATPase_P-typ_cyto_dom_N"/>
</dbReference>
<accession>A0A5N5HG85</accession>
<dbReference type="AlphaFoldDB" id="A0A5N5HG85"/>
<comment type="subcellular location">
    <subcellularLocation>
        <location evidence="1">Membrane</location>
    </subcellularLocation>
</comment>
<dbReference type="GO" id="GO:0005524">
    <property type="term" value="F:ATP binding"/>
    <property type="evidence" value="ECO:0007669"/>
    <property type="project" value="InterPro"/>
</dbReference>
<evidence type="ECO:0000256" key="6">
    <source>
        <dbReference type="SAM" id="MobiDB-lite"/>
    </source>
</evidence>
<evidence type="ECO:0000256" key="3">
    <source>
        <dbReference type="ARBA" id="ARBA00022723"/>
    </source>
</evidence>
<dbReference type="Gene3D" id="3.40.1110.10">
    <property type="entry name" value="Calcium-transporting ATPase, cytoplasmic domain N"/>
    <property type="match status" value="2"/>
</dbReference>
<evidence type="ECO:0000313" key="7">
    <source>
        <dbReference type="EMBL" id="KAB2626638.1"/>
    </source>
</evidence>
<dbReference type="PANTHER" id="PTHR46594:SF2">
    <property type="entry name" value="COPPER-TRANSPORTING ATPASE HMA4"/>
    <property type="match status" value="1"/>
</dbReference>
<keyword evidence="5" id="KW-0472">Membrane</keyword>
<evidence type="ECO:0000256" key="5">
    <source>
        <dbReference type="ARBA" id="ARBA00023136"/>
    </source>
</evidence>
<evidence type="ECO:0000256" key="2">
    <source>
        <dbReference type="ARBA" id="ARBA00022692"/>
    </source>
</evidence>
<keyword evidence="3" id="KW-0479">Metal-binding</keyword>
<reference evidence="7 8" key="3">
    <citation type="submission" date="2019-11" db="EMBL/GenBank/DDBJ databases">
        <title>A de novo genome assembly of a pear dwarfing rootstock.</title>
        <authorList>
            <person name="Wang F."/>
            <person name="Wang J."/>
            <person name="Li S."/>
            <person name="Zhang Y."/>
            <person name="Fang M."/>
            <person name="Ma L."/>
            <person name="Zhao Y."/>
            <person name="Jiang S."/>
        </authorList>
    </citation>
    <scope>NUCLEOTIDE SEQUENCE [LARGE SCALE GENOMIC DNA]</scope>
    <source>
        <strain evidence="7">S2</strain>
        <tissue evidence="7">Leaf</tissue>
    </source>
</reference>
<dbReference type="PROSITE" id="PS00154">
    <property type="entry name" value="ATPASE_E1_E2"/>
    <property type="match status" value="1"/>
</dbReference>
<keyword evidence="8" id="KW-1185">Reference proteome</keyword>